<dbReference type="InterPro" id="IPR007395">
    <property type="entry name" value="Zn_peptidase_2"/>
</dbReference>
<feature type="transmembrane region" description="Helical" evidence="1">
    <location>
        <begin position="210"/>
        <end position="229"/>
    </location>
</feature>
<sequence length="234" mass="25327">MYFGMFDPTIVVLIPAIIFALYAQSKVKHAYSKYLRVGNKRGITGRQAARMILDANGLGYVPIEMVAGTLTDHYDPKNDVMRLSSQVYNGTSIASVSIAAHESGHAIQDGTAYGFLKFRNAIAPVVSIVSTASWPLLIIGLFIIWQGNLSTGNFIFNLGVIFFITVVLFHTVTLPVEINASRRAVKQLLDLGIIDAGEVRGAKKVLSAAAMTYVAALATAVANLVRILLLRGRD</sequence>
<evidence type="ECO:0000313" key="2">
    <source>
        <dbReference type="EMBL" id="HIT99837.1"/>
    </source>
</evidence>
<feature type="transmembrane region" description="Helical" evidence="1">
    <location>
        <begin position="125"/>
        <end position="148"/>
    </location>
</feature>
<evidence type="ECO:0000313" key="3">
    <source>
        <dbReference type="Proteomes" id="UP000824159"/>
    </source>
</evidence>
<protein>
    <submittedName>
        <fullName evidence="2">Zinc metallopeptidase</fullName>
    </submittedName>
</protein>
<dbReference type="PANTHER" id="PTHR36434">
    <property type="entry name" value="MEMBRANE PROTEASE YUGP-RELATED"/>
    <property type="match status" value="1"/>
</dbReference>
<name>A0A9D1HF92_9FIRM</name>
<reference evidence="2" key="2">
    <citation type="journal article" date="2021" name="PeerJ">
        <title>Extensive microbial diversity within the chicken gut microbiome revealed by metagenomics and culture.</title>
        <authorList>
            <person name="Gilroy R."/>
            <person name="Ravi A."/>
            <person name="Getino M."/>
            <person name="Pursley I."/>
            <person name="Horton D.L."/>
            <person name="Alikhan N.F."/>
            <person name="Baker D."/>
            <person name="Gharbi K."/>
            <person name="Hall N."/>
            <person name="Watson M."/>
            <person name="Adriaenssens E.M."/>
            <person name="Foster-Nyarko E."/>
            <person name="Jarju S."/>
            <person name="Secka A."/>
            <person name="Antonio M."/>
            <person name="Oren A."/>
            <person name="Chaudhuri R.R."/>
            <person name="La Ragione R."/>
            <person name="Hildebrand F."/>
            <person name="Pallen M.J."/>
        </authorList>
    </citation>
    <scope>NUCLEOTIDE SEQUENCE</scope>
    <source>
        <strain evidence="2">CHK176-22527</strain>
    </source>
</reference>
<dbReference type="PANTHER" id="PTHR36434:SF1">
    <property type="entry name" value="MEMBRANE PROTEASE YUGP-RELATED"/>
    <property type="match status" value="1"/>
</dbReference>
<comment type="caution">
    <text evidence="2">The sequence shown here is derived from an EMBL/GenBank/DDBJ whole genome shotgun (WGS) entry which is preliminary data.</text>
</comment>
<keyword evidence="1" id="KW-0472">Membrane</keyword>
<evidence type="ECO:0000256" key="1">
    <source>
        <dbReference type="SAM" id="Phobius"/>
    </source>
</evidence>
<dbReference type="AlphaFoldDB" id="A0A9D1HF92"/>
<keyword evidence="1" id="KW-1133">Transmembrane helix</keyword>
<dbReference type="Pfam" id="PF04298">
    <property type="entry name" value="Zn_peptidase_2"/>
    <property type="match status" value="1"/>
</dbReference>
<accession>A0A9D1HF92</accession>
<organism evidence="2 3">
    <name type="scientific">Candidatus Allocopromorpha excrementavium</name>
    <dbReference type="NCBI Taxonomy" id="2840741"/>
    <lineage>
        <taxon>Bacteria</taxon>
        <taxon>Bacillati</taxon>
        <taxon>Bacillota</taxon>
        <taxon>Clostridia</taxon>
        <taxon>Eubacteriales</taxon>
        <taxon>Eubacteriaceae</taxon>
        <taxon>Eubacteriaceae incertae sedis</taxon>
        <taxon>Candidatus Allocopromorpha</taxon>
    </lineage>
</organism>
<reference evidence="2" key="1">
    <citation type="submission" date="2020-10" db="EMBL/GenBank/DDBJ databases">
        <authorList>
            <person name="Gilroy R."/>
        </authorList>
    </citation>
    <scope>NUCLEOTIDE SEQUENCE</scope>
    <source>
        <strain evidence="2">CHK176-22527</strain>
    </source>
</reference>
<proteinExistence type="predicted"/>
<dbReference type="Proteomes" id="UP000824159">
    <property type="component" value="Unassembled WGS sequence"/>
</dbReference>
<dbReference type="EMBL" id="DVLX01000079">
    <property type="protein sequence ID" value="HIT99837.1"/>
    <property type="molecule type" value="Genomic_DNA"/>
</dbReference>
<keyword evidence="1" id="KW-0812">Transmembrane</keyword>
<gene>
    <name evidence="2" type="ORF">IAD12_06255</name>
</gene>
<feature type="transmembrane region" description="Helical" evidence="1">
    <location>
        <begin position="6"/>
        <end position="23"/>
    </location>
</feature>
<feature type="transmembrane region" description="Helical" evidence="1">
    <location>
        <begin position="154"/>
        <end position="176"/>
    </location>
</feature>